<dbReference type="PROSITE" id="PS51192">
    <property type="entry name" value="HELICASE_ATP_BIND_1"/>
    <property type="match status" value="1"/>
</dbReference>
<dbReference type="InterPro" id="IPR018973">
    <property type="entry name" value="MZB"/>
</dbReference>
<dbReference type="InterPro" id="IPR014001">
    <property type="entry name" value="Helicase_ATP-bd"/>
</dbReference>
<keyword evidence="4" id="KW-0175">Coiled coil</keyword>
<dbReference type="GO" id="GO:0043138">
    <property type="term" value="F:3'-5' DNA helicase activity"/>
    <property type="evidence" value="ECO:0007669"/>
    <property type="project" value="TreeGrafter"/>
</dbReference>
<dbReference type="GO" id="GO:0006289">
    <property type="term" value="P:nucleotide-excision repair"/>
    <property type="evidence" value="ECO:0007669"/>
    <property type="project" value="TreeGrafter"/>
</dbReference>
<evidence type="ECO:0000259" key="7">
    <source>
        <dbReference type="PROSITE" id="PS51194"/>
    </source>
</evidence>
<dbReference type="GO" id="GO:0036297">
    <property type="term" value="P:interstrand cross-link repair"/>
    <property type="evidence" value="ECO:0007669"/>
    <property type="project" value="TreeGrafter"/>
</dbReference>
<dbReference type="PANTHER" id="PTHR47957:SF3">
    <property type="entry name" value="ATP-DEPENDENT HELICASE HRQ1"/>
    <property type="match status" value="1"/>
</dbReference>
<dbReference type="Pfam" id="PF00270">
    <property type="entry name" value="DEAD"/>
    <property type="match status" value="1"/>
</dbReference>
<dbReference type="GO" id="GO:0003676">
    <property type="term" value="F:nucleic acid binding"/>
    <property type="evidence" value="ECO:0007669"/>
    <property type="project" value="InterPro"/>
</dbReference>
<dbReference type="SUPFAM" id="SSF52540">
    <property type="entry name" value="P-loop containing nucleoside triphosphate hydrolases"/>
    <property type="match status" value="2"/>
</dbReference>
<evidence type="ECO:0000259" key="6">
    <source>
        <dbReference type="PROSITE" id="PS51192"/>
    </source>
</evidence>
<organism evidence="8 9">
    <name type="scientific">Isachenkonia alkalipeptolytica</name>
    <dbReference type="NCBI Taxonomy" id="2565777"/>
    <lineage>
        <taxon>Bacteria</taxon>
        <taxon>Bacillati</taxon>
        <taxon>Bacillota</taxon>
        <taxon>Clostridia</taxon>
        <taxon>Eubacteriales</taxon>
        <taxon>Clostridiaceae</taxon>
        <taxon>Isachenkonia</taxon>
    </lineage>
</organism>
<dbReference type="InterPro" id="IPR001650">
    <property type="entry name" value="Helicase_C-like"/>
</dbReference>
<dbReference type="EMBL" id="SUMG01000006">
    <property type="protein sequence ID" value="NBG88128.1"/>
    <property type="molecule type" value="Genomic_DNA"/>
</dbReference>
<dbReference type="SMART" id="SM00487">
    <property type="entry name" value="DEXDc"/>
    <property type="match status" value="1"/>
</dbReference>
<evidence type="ECO:0000259" key="5">
    <source>
        <dbReference type="PROSITE" id="PS50966"/>
    </source>
</evidence>
<dbReference type="PROSITE" id="PS51194">
    <property type="entry name" value="HELICASE_CTER"/>
    <property type="match status" value="1"/>
</dbReference>
<dbReference type="InterPro" id="IPR027417">
    <property type="entry name" value="P-loop_NTPase"/>
</dbReference>
<feature type="domain" description="SWIM-type" evidence="5">
    <location>
        <begin position="1606"/>
        <end position="1643"/>
    </location>
</feature>
<keyword evidence="8" id="KW-0378">Hydrolase</keyword>
<evidence type="ECO:0000313" key="8">
    <source>
        <dbReference type="EMBL" id="NBG88128.1"/>
    </source>
</evidence>
<comment type="caution">
    <text evidence="8">The sequence shown here is derived from an EMBL/GenBank/DDBJ whole genome shotgun (WGS) entry which is preliminary data.</text>
</comment>
<gene>
    <name evidence="8" type="ORF">ISALK_06400</name>
</gene>
<feature type="domain" description="Helicase ATP-binding" evidence="6">
    <location>
        <begin position="84"/>
        <end position="286"/>
    </location>
</feature>
<feature type="coiled-coil region" evidence="4">
    <location>
        <begin position="1205"/>
        <end position="1255"/>
    </location>
</feature>
<keyword evidence="1" id="KW-0547">Nucleotide-binding</keyword>
<dbReference type="PANTHER" id="PTHR47957">
    <property type="entry name" value="ATP-DEPENDENT HELICASE HRQ1"/>
    <property type="match status" value="1"/>
</dbReference>
<feature type="domain" description="Helicase C-terminal" evidence="7">
    <location>
        <begin position="948"/>
        <end position="1099"/>
    </location>
</feature>
<keyword evidence="3" id="KW-0862">Zinc</keyword>
<keyword evidence="8" id="KW-0347">Helicase</keyword>
<sequence>MLPSTLASQLKQGLSDYIETTFLMTNPTFLGSLKKLVETKGAVFHEPYISVKLPFRVADEIPDYFEAINQKYKPYNHQLKAFQRLTGEDGKSTLVATGTGSGKTECFLYPILEYCYKHRGESGIKALIIYPMNALASDQAKRIAELINENPKLKGNVTAGMYVGGSEEHPKRIMGKDSVITDHETLLNAPPDILLTNYKMLDYLLVRPKDANLWSENDPETLKYIAVDELHTFDGAQGTDLACLLRRLKSRLYTPAGHLCCIGTSATMGSEENAKHISRYASNVFGESFDEDAVVIEDRQSAVDFFAEFEVKDFTFPSKNRLQELKDTIEDGDESEYLRLATELWFDDNFDKSNIMTPNTRLEIGRRLMEHSFMRSLTTLTDNQYIQTETIYKELYISHPELDDIKNHPEFLDAFFALISHARTGNELNLCPFLTVQVQLWMRELRRLLAKVTTDDIEYAIASDLNEQQAKNYLPVVNCRDCGETGWVSIANERGNLTLKNLNVFYNLYFKQDDNITMVFPHKYDGTKHKFLEASLCPECLQLEVGPEKNHVCNEGGEKLLDVIIPSKLETSGSKNRKQYVCPFCSSKRGLSIIGLRSATAISASVSQMFASRFNDDKKTLAFSDNVQDAAHRAGFFNSRTWRFGLRSAIQRFAIFKGKGLNLEDFSKGFINYWYSQLTKEEFVSYFIAPNMTWKTTYENMLVNGKLTQNENSKKLIREIERRLNYEIMLEYGSASQIGRTLEKSRCSTIIFNNEMVTKVSKNIQTRAINELAALNNSELKVFMKMVVGFLNLVRRNGAFNDTSFYSYTQENGRPYLLSHDYTKWTPGLQAGRNTPTFLIKDEGYFKNTYYFDKATDRKYTDWIHSCIEEEFVREDVFDGMAMIIFSELIKENVLTTLPSKNSDQIWGLNKEELFITTEVKELSCNTCGNIVNVGEENLSYWINAPCWLTKCGGRLEEVELNSMNYYHKLYNNADLERVIAKEHTGLLERDDREALEEDFKRSKKDSFPWDPNLLSCTPTLEMGIDIGDLSTVVLCSVPPGQAQFMQRTGRAGRKDGNALTLAVANAKPHDLYYYAEPEEMLSGAIIPPKVFLRASAVLERQFVAYCLDSWIKKGIDEQAIPKKISVCLSNLSKKSNTVFPFNFLNYIQNNLSKLVRTFTELFREGELDADAINEIKVFVEGDSKNESPMHLKILDAFEQLKKHRDSIRNNVKELGKLIKELEGKPKDSSYEDELKDLKSERRALSGIVKDINNKNIFNFLSDEGLLPNYAFPEAGIILKAILYRKEEDDQPKMVRGKRKYQKLIHEYNRSASSAISEFAPHNSFYVDGRKLKIDQIDLNSSKTAKWRLCPNCSHADIEGYGVSKASCPRCGSLGWADGGQVRSMLKVQMVYSNTDYTKSLIDDESDDRQNIFYMKQMLVDVDEENDVIKAFRMDNEEFPFGYEFVKKAKMREINFGEADTFGEKLTVSGVEDVRKGFTICKHCGKVQQENGKANHTFSCKARNQDASLENPFEECLFLYREFETEALRLLVPATTMDTSNIRQESFTAAFMLGMREYFGNVDHLRATISEVPVDEGAYRKQYLVIYDSVPGGTGYLKQLLQNENALVDIFENALDVLESCSCKEDIQKDGCYHCIYAYQQSQKIGVISRRVAVNLLNFILSGQKNIEEITNLGNIKINSLFESELELRFVEALRRKTETNRSVKVDKTLVNNKEGYQVSINGFLWVVEPQVKLDSADNVSVTSKPDFVIRPLRKSSNHRPIAIFMDGFLYHKDRVADDTLKREAIRRCGDYRVWTLTWKDIHEIINPSGNEITPTLRYEEMPSGSQMFIRTLESEGFGNMKLGFGSSFEILMQYLEADKGEKMLSAYAKAFSWSVLDMSNISKELMFNEWRQKLSPLLEYTSDNIESFPFRKTIFSLWHPRGKSSHMLVVAGVNTEAITKNKRQEVTIYAILEDQKEFRSDRYEADWNGFWHFYNVMQFLDTFMAFTETGLQQDIYNELEITDYAEIESAQFSLSANAEEWELVKEQILDEEIIIILVDSLIKNNMEPPSSVGFELENENSKIIAQAELAWEERKIAILLPEQNEYKPVFEKLGWKAFDIQNLKPSDLNKGGK</sequence>
<dbReference type="PROSITE" id="PS50966">
    <property type="entry name" value="ZF_SWIM"/>
    <property type="match status" value="1"/>
</dbReference>
<keyword evidence="3" id="KW-0479">Metal-binding</keyword>
<dbReference type="InterPro" id="IPR011545">
    <property type="entry name" value="DEAD/DEAH_box_helicase_dom"/>
</dbReference>
<proteinExistence type="predicted"/>
<evidence type="ECO:0000256" key="3">
    <source>
        <dbReference type="PROSITE-ProRule" id="PRU00325"/>
    </source>
</evidence>
<dbReference type="Gene3D" id="3.40.50.300">
    <property type="entry name" value="P-loop containing nucleotide triphosphate hydrolases"/>
    <property type="match status" value="2"/>
</dbReference>
<evidence type="ECO:0000256" key="4">
    <source>
        <dbReference type="SAM" id="Coils"/>
    </source>
</evidence>
<dbReference type="InterPro" id="IPR007527">
    <property type="entry name" value="Znf_SWIM"/>
</dbReference>
<dbReference type="Proteomes" id="UP000449710">
    <property type="component" value="Unassembled WGS sequence"/>
</dbReference>
<evidence type="ECO:0000313" key="9">
    <source>
        <dbReference type="Proteomes" id="UP000449710"/>
    </source>
</evidence>
<dbReference type="SMART" id="SM00490">
    <property type="entry name" value="HELICc"/>
    <property type="match status" value="1"/>
</dbReference>
<dbReference type="Pfam" id="PF00271">
    <property type="entry name" value="Helicase_C"/>
    <property type="match status" value="1"/>
</dbReference>
<keyword evidence="2" id="KW-0067">ATP-binding</keyword>
<evidence type="ECO:0000256" key="2">
    <source>
        <dbReference type="ARBA" id="ARBA00022840"/>
    </source>
</evidence>
<evidence type="ECO:0000256" key="1">
    <source>
        <dbReference type="ARBA" id="ARBA00022741"/>
    </source>
</evidence>
<name>A0AA43XJT0_9CLOT</name>
<protein>
    <submittedName>
        <fullName evidence="8">DEAD/DEAH box helicase</fullName>
    </submittedName>
</protein>
<reference evidence="8 9" key="1">
    <citation type="submission" date="2019-04" db="EMBL/GenBank/DDBJ databases">
        <title>Isachenkonia alkalipeptolytica gen. nov. sp. nov. a new anaerobic, alkiliphilic organothrophic bacterium capable to reduce synthesized ferrihydrite isolated from a soda lake.</title>
        <authorList>
            <person name="Toshchakov S.V."/>
            <person name="Zavarzina D.G."/>
            <person name="Zhilina T.N."/>
            <person name="Kostrikina N.A."/>
            <person name="Kublanov I.V."/>
        </authorList>
    </citation>
    <scope>NUCLEOTIDE SEQUENCE [LARGE SCALE GENOMIC DNA]</scope>
    <source>
        <strain evidence="8 9">Z-1701</strain>
    </source>
</reference>
<dbReference type="GO" id="GO:0008270">
    <property type="term" value="F:zinc ion binding"/>
    <property type="evidence" value="ECO:0007669"/>
    <property type="project" value="UniProtKB-KW"/>
</dbReference>
<keyword evidence="3" id="KW-0863">Zinc-finger</keyword>
<dbReference type="GO" id="GO:0005524">
    <property type="term" value="F:ATP binding"/>
    <property type="evidence" value="ECO:0007669"/>
    <property type="project" value="UniProtKB-KW"/>
</dbReference>
<dbReference type="Pfam" id="PF09369">
    <property type="entry name" value="MZB"/>
    <property type="match status" value="1"/>
</dbReference>
<accession>A0AA43XJT0</accession>
<dbReference type="RefSeq" id="WP_160720335.1">
    <property type="nucleotide sequence ID" value="NZ_SUMG01000006.1"/>
</dbReference>
<keyword evidence="9" id="KW-1185">Reference proteome</keyword>